<evidence type="ECO:0000313" key="5">
    <source>
        <dbReference type="Proteomes" id="UP000535511"/>
    </source>
</evidence>
<dbReference type="Proteomes" id="UP000535511">
    <property type="component" value="Unassembled WGS sequence"/>
</dbReference>
<organism evidence="4 5">
    <name type="scientific">Nocardioides panaciterrulae</name>
    <dbReference type="NCBI Taxonomy" id="661492"/>
    <lineage>
        <taxon>Bacteria</taxon>
        <taxon>Bacillati</taxon>
        <taxon>Actinomycetota</taxon>
        <taxon>Actinomycetes</taxon>
        <taxon>Propionibacteriales</taxon>
        <taxon>Nocardioidaceae</taxon>
        <taxon>Nocardioides</taxon>
    </lineage>
</organism>
<evidence type="ECO:0000256" key="2">
    <source>
        <dbReference type="SAM" id="MobiDB-lite"/>
    </source>
</evidence>
<keyword evidence="5" id="KW-1185">Reference proteome</keyword>
<gene>
    <name evidence="4" type="ORF">BJZ21_003119</name>
</gene>
<evidence type="ECO:0000313" key="4">
    <source>
        <dbReference type="EMBL" id="NYD43036.1"/>
    </source>
</evidence>
<sequence>MESNRHDPVTPAGTVVVGVDGSKPSDQALDWATEQAALEHRTLTLVHALGPMGTSGTAWLDQAGVNRRDILEAMRGDGHDLLDRARERALRRHPHLEVREVLRMVDPREALLELSQDATMVVLGSRGRGPVRSLVLGSVSAGVSRHAACPVVVLRPRNVGVVRRGVLVGADGTPRSRASLEFAYRQASLRRLPLTVLHCFWDAAGVSAASRIVAAGEEGVEDERLLLAESVSGMTEKFPDVSVRLELARGLADDALVRLSQQMDLVVVGYHPMRPLAGLVYGSVASTVLEHASCIVAVVPEPDVAVPAEATPDTAADTARDTASDTGAVEELSAPDVPA</sequence>
<evidence type="ECO:0000259" key="3">
    <source>
        <dbReference type="Pfam" id="PF00582"/>
    </source>
</evidence>
<protein>
    <submittedName>
        <fullName evidence="4">Nucleotide-binding universal stress UspA family protein</fullName>
    </submittedName>
</protein>
<dbReference type="RefSeq" id="WP_179664600.1">
    <property type="nucleotide sequence ID" value="NZ_JACCBG010000001.1"/>
</dbReference>
<feature type="domain" description="UspA" evidence="3">
    <location>
        <begin position="166"/>
        <end position="300"/>
    </location>
</feature>
<dbReference type="PANTHER" id="PTHR46268:SF6">
    <property type="entry name" value="UNIVERSAL STRESS PROTEIN UP12"/>
    <property type="match status" value="1"/>
</dbReference>
<dbReference type="CDD" id="cd23659">
    <property type="entry name" value="USP_At3g01520-like"/>
    <property type="match status" value="1"/>
</dbReference>
<dbReference type="EMBL" id="JACCBG010000001">
    <property type="protein sequence ID" value="NYD43036.1"/>
    <property type="molecule type" value="Genomic_DNA"/>
</dbReference>
<feature type="region of interest" description="Disordered" evidence="2">
    <location>
        <begin position="307"/>
        <end position="339"/>
    </location>
</feature>
<comment type="caution">
    <text evidence="4">The sequence shown here is derived from an EMBL/GenBank/DDBJ whole genome shotgun (WGS) entry which is preliminary data.</text>
</comment>
<feature type="domain" description="UspA" evidence="3">
    <location>
        <begin position="14"/>
        <end position="155"/>
    </location>
</feature>
<dbReference type="SUPFAM" id="SSF52402">
    <property type="entry name" value="Adenine nucleotide alpha hydrolases-like"/>
    <property type="match status" value="2"/>
</dbReference>
<evidence type="ECO:0000256" key="1">
    <source>
        <dbReference type="ARBA" id="ARBA00008791"/>
    </source>
</evidence>
<dbReference type="InterPro" id="IPR014729">
    <property type="entry name" value="Rossmann-like_a/b/a_fold"/>
</dbReference>
<dbReference type="InterPro" id="IPR006015">
    <property type="entry name" value="Universal_stress_UspA"/>
</dbReference>
<dbReference type="PANTHER" id="PTHR46268">
    <property type="entry name" value="STRESS RESPONSE PROTEIN NHAX"/>
    <property type="match status" value="1"/>
</dbReference>
<reference evidence="4 5" key="1">
    <citation type="submission" date="2020-07" db="EMBL/GenBank/DDBJ databases">
        <title>Sequencing the genomes of 1000 actinobacteria strains.</title>
        <authorList>
            <person name="Klenk H.-P."/>
        </authorList>
    </citation>
    <scope>NUCLEOTIDE SEQUENCE [LARGE SCALE GENOMIC DNA]</scope>
    <source>
        <strain evidence="4 5">DSM 21350</strain>
    </source>
</reference>
<comment type="similarity">
    <text evidence="1">Belongs to the universal stress protein A family.</text>
</comment>
<dbReference type="AlphaFoldDB" id="A0A7Y9E8W2"/>
<dbReference type="Gene3D" id="3.40.50.620">
    <property type="entry name" value="HUPs"/>
    <property type="match status" value="2"/>
</dbReference>
<name>A0A7Y9E8W2_9ACTN</name>
<feature type="compositionally biased region" description="Low complexity" evidence="2">
    <location>
        <begin position="307"/>
        <end position="317"/>
    </location>
</feature>
<dbReference type="InterPro" id="IPR006016">
    <property type="entry name" value="UspA"/>
</dbReference>
<dbReference type="Pfam" id="PF00582">
    <property type="entry name" value="Usp"/>
    <property type="match status" value="2"/>
</dbReference>
<accession>A0A7Y9E8W2</accession>
<dbReference type="PRINTS" id="PR01438">
    <property type="entry name" value="UNVRSLSTRESS"/>
</dbReference>
<proteinExistence type="inferred from homology"/>